<dbReference type="Gene3D" id="3.40.50.150">
    <property type="entry name" value="Vaccinia Virus protein VP39"/>
    <property type="match status" value="1"/>
</dbReference>
<gene>
    <name evidence="2" type="ORF">DEO27_005925</name>
</gene>
<sequence length="311" mass="35185">MRGIAHTTIISEPLHYHTLTIINTPGILRGLPAFINKVAGNHYYLAAVFVDIRLLIKYPCTVIQTVKNYIKQRFFPPNILEKNSVDAYDIWAENYDQQPGNLMLDLDEILFPRLVTDAIITGKNVADIGCGTGRHWEKLFALSPKKLTGFDTSGGMLARLQQKFPSANIYRITDDLFGDMPSGGFDTIVSTLTVAHIKNIEAALQAWMRILKPNGDIIITDFHPHTLANGGKRTFKHGDSFIAVENYVHPVNTIKDLLLNNNFKLVAEQEIKIDESMKHYYADKNALHVYDRYKGFPIIYGLHLRRTDGTE</sequence>
<evidence type="ECO:0000313" key="3">
    <source>
        <dbReference type="Proteomes" id="UP000251402"/>
    </source>
</evidence>
<dbReference type="InterPro" id="IPR050508">
    <property type="entry name" value="Methyltransf_Superfamily"/>
</dbReference>
<keyword evidence="2" id="KW-0489">Methyltransferase</keyword>
<proteinExistence type="predicted"/>
<dbReference type="GO" id="GO:0008757">
    <property type="term" value="F:S-adenosylmethionine-dependent methyltransferase activity"/>
    <property type="evidence" value="ECO:0007669"/>
    <property type="project" value="InterPro"/>
</dbReference>
<keyword evidence="2" id="KW-0808">Transferase</keyword>
<dbReference type="EMBL" id="CP043450">
    <property type="protein sequence ID" value="QEM09577.1"/>
    <property type="molecule type" value="Genomic_DNA"/>
</dbReference>
<dbReference type="CDD" id="cd02440">
    <property type="entry name" value="AdoMet_MTases"/>
    <property type="match status" value="1"/>
</dbReference>
<dbReference type="PANTHER" id="PTHR42912">
    <property type="entry name" value="METHYLTRANSFERASE"/>
    <property type="match status" value="1"/>
</dbReference>
<dbReference type="AlphaFoldDB" id="A0A5C1HUJ5"/>
<reference evidence="2" key="1">
    <citation type="submission" date="2019-08" db="EMBL/GenBank/DDBJ databases">
        <title>Comparative genome analysis confer to the adaptation heavy metal polluted environment.</title>
        <authorList>
            <person name="Li Y."/>
        </authorList>
    </citation>
    <scope>NUCLEOTIDE SEQUENCE [LARGE SCALE GENOMIC DNA]</scope>
    <source>
        <strain evidence="2">P1</strain>
    </source>
</reference>
<protein>
    <submittedName>
        <fullName evidence="2">Methyltransferase domain-containing protein</fullName>
    </submittedName>
</protein>
<dbReference type="Pfam" id="PF08241">
    <property type="entry name" value="Methyltransf_11"/>
    <property type="match status" value="1"/>
</dbReference>
<dbReference type="InterPro" id="IPR013216">
    <property type="entry name" value="Methyltransf_11"/>
</dbReference>
<evidence type="ECO:0000259" key="1">
    <source>
        <dbReference type="Pfam" id="PF08241"/>
    </source>
</evidence>
<dbReference type="InterPro" id="IPR029063">
    <property type="entry name" value="SAM-dependent_MTases_sf"/>
</dbReference>
<dbReference type="Proteomes" id="UP000251402">
    <property type="component" value="Chromosome"/>
</dbReference>
<feature type="domain" description="Methyltransferase type 11" evidence="1">
    <location>
        <begin position="127"/>
        <end position="219"/>
    </location>
</feature>
<dbReference type="GO" id="GO:0032259">
    <property type="term" value="P:methylation"/>
    <property type="evidence" value="ECO:0007669"/>
    <property type="project" value="UniProtKB-KW"/>
</dbReference>
<accession>A0A5C1HUJ5</accession>
<dbReference type="OrthoDB" id="597202at2"/>
<dbReference type="SUPFAM" id="SSF53335">
    <property type="entry name" value="S-adenosyl-L-methionine-dependent methyltransferases"/>
    <property type="match status" value="1"/>
</dbReference>
<keyword evidence="3" id="KW-1185">Reference proteome</keyword>
<evidence type="ECO:0000313" key="2">
    <source>
        <dbReference type="EMBL" id="QEM09577.1"/>
    </source>
</evidence>
<dbReference type="KEGG" id="mrub:DEO27_005925"/>
<organism evidence="2 3">
    <name type="scientific">Mucilaginibacter rubeus</name>
    <dbReference type="NCBI Taxonomy" id="2027860"/>
    <lineage>
        <taxon>Bacteria</taxon>
        <taxon>Pseudomonadati</taxon>
        <taxon>Bacteroidota</taxon>
        <taxon>Sphingobacteriia</taxon>
        <taxon>Sphingobacteriales</taxon>
        <taxon>Sphingobacteriaceae</taxon>
        <taxon>Mucilaginibacter</taxon>
    </lineage>
</organism>
<name>A0A5C1HUJ5_9SPHI</name>